<dbReference type="Proteomes" id="UP001146793">
    <property type="component" value="Unassembled WGS sequence"/>
</dbReference>
<dbReference type="PANTHER" id="PTHR21539:SF0">
    <property type="entry name" value="SAGA-ASSOCIATED FACTOR 29"/>
    <property type="match status" value="1"/>
</dbReference>
<keyword evidence="4" id="KW-0539">Nucleus</keyword>
<evidence type="ECO:0000256" key="1">
    <source>
        <dbReference type="ARBA" id="ARBA00004123"/>
    </source>
</evidence>
<dbReference type="AlphaFoldDB" id="A0AAV7YH36"/>
<dbReference type="InterPro" id="IPR010750">
    <property type="entry name" value="SGF29_tudor-like_dom"/>
</dbReference>
<proteinExistence type="predicted"/>
<dbReference type="GO" id="GO:0000124">
    <property type="term" value="C:SAGA complex"/>
    <property type="evidence" value="ECO:0007669"/>
    <property type="project" value="InterPro"/>
</dbReference>
<evidence type="ECO:0000259" key="5">
    <source>
        <dbReference type="PROSITE" id="PS51518"/>
    </source>
</evidence>
<dbReference type="CDD" id="cd20394">
    <property type="entry name" value="Tudor_SGF29_rpt2"/>
    <property type="match status" value="1"/>
</dbReference>
<dbReference type="InterPro" id="IPR047288">
    <property type="entry name" value="Tudor_SGF29_rpt1"/>
</dbReference>
<comment type="subcellular location">
    <subcellularLocation>
        <location evidence="1">Nucleus</location>
    </subcellularLocation>
</comment>
<gene>
    <name evidence="6" type="ORF">M0812_26928</name>
</gene>
<evidence type="ECO:0000256" key="4">
    <source>
        <dbReference type="ARBA" id="ARBA00023242"/>
    </source>
</evidence>
<dbReference type="Pfam" id="PF07039">
    <property type="entry name" value="SGF29_Tudor"/>
    <property type="match status" value="1"/>
</dbReference>
<reference evidence="6" key="1">
    <citation type="submission" date="2022-08" db="EMBL/GenBank/DDBJ databases">
        <title>Novel sulphate-reducing endosymbionts in the free-living metamonad Anaeramoeba.</title>
        <authorList>
            <person name="Jerlstrom-Hultqvist J."/>
            <person name="Cepicka I."/>
            <person name="Gallot-Lavallee L."/>
            <person name="Salas-Leiva D."/>
            <person name="Curtis B.A."/>
            <person name="Zahonova K."/>
            <person name="Pipaliya S."/>
            <person name="Dacks J."/>
            <person name="Roger A.J."/>
        </authorList>
    </citation>
    <scope>NUCLEOTIDE SEQUENCE</scope>
    <source>
        <strain evidence="6">Busselton2</strain>
    </source>
</reference>
<keyword evidence="3" id="KW-0804">Transcription</keyword>
<evidence type="ECO:0000313" key="6">
    <source>
        <dbReference type="EMBL" id="KAJ3427345.1"/>
    </source>
</evidence>
<dbReference type="InterPro" id="IPR037802">
    <property type="entry name" value="SGF29"/>
</dbReference>
<name>A0AAV7YH36_9EUKA</name>
<dbReference type="InterPro" id="IPR047287">
    <property type="entry name" value="Tudor_SGF29_rpt2"/>
</dbReference>
<comment type="caution">
    <text evidence="6">The sequence shown here is derived from an EMBL/GenBank/DDBJ whole genome shotgun (WGS) entry which is preliminary data.</text>
</comment>
<dbReference type="PANTHER" id="PTHR21539">
    <property type="entry name" value="SAGA-ASSOCIATED FACTOR 29"/>
    <property type="match status" value="1"/>
</dbReference>
<organism evidence="6 7">
    <name type="scientific">Anaeramoeba flamelloides</name>
    <dbReference type="NCBI Taxonomy" id="1746091"/>
    <lineage>
        <taxon>Eukaryota</taxon>
        <taxon>Metamonada</taxon>
        <taxon>Anaeramoebidae</taxon>
        <taxon>Anaeramoeba</taxon>
    </lineage>
</organism>
<dbReference type="PROSITE" id="PS51518">
    <property type="entry name" value="SGF29_C"/>
    <property type="match status" value="1"/>
</dbReference>
<protein>
    <submittedName>
        <fullName evidence="6">Saga-associated factor</fullName>
    </submittedName>
</protein>
<dbReference type="EMBL" id="JANTQA010000063">
    <property type="protein sequence ID" value="KAJ3427345.1"/>
    <property type="molecule type" value="Genomic_DNA"/>
</dbReference>
<dbReference type="Gene3D" id="2.30.30.140">
    <property type="match status" value="2"/>
</dbReference>
<evidence type="ECO:0000256" key="3">
    <source>
        <dbReference type="ARBA" id="ARBA00023163"/>
    </source>
</evidence>
<sequence length="258" mass="29999">MTQNNKELDEWCNKLYKEELKYYDQVKKIRKIAPQVKGYTKKKTKKIDNSLQELLVCHEEASEIVQNKIKLATRSLEITNQIIKKVVTQDLSCELPLLENKTNPPPLCGKVKSKKNYIVPSGELVAAYTQTDISTNNWILCHVKLYSQEKKEYTLVDFFVENNRGPRYYTASKRDVIPLPNMLSVHHIKSTEFSRGSKVLAIYPETTTFYPAKVLKSPKNRSISTYQTHYYLLKFDGDTVPKHDIYARWVIPSNPNNY</sequence>
<evidence type="ECO:0000256" key="2">
    <source>
        <dbReference type="ARBA" id="ARBA00023015"/>
    </source>
</evidence>
<accession>A0AAV7YH36</accession>
<dbReference type="CDD" id="cd20393">
    <property type="entry name" value="Tudor_SGF29_rpt1"/>
    <property type="match status" value="1"/>
</dbReference>
<feature type="domain" description="SGF29 C-terminal" evidence="5">
    <location>
        <begin position="115"/>
        <end position="258"/>
    </location>
</feature>
<dbReference type="GO" id="GO:0005634">
    <property type="term" value="C:nucleus"/>
    <property type="evidence" value="ECO:0007669"/>
    <property type="project" value="UniProtKB-SubCell"/>
</dbReference>
<evidence type="ECO:0000313" key="7">
    <source>
        <dbReference type="Proteomes" id="UP001146793"/>
    </source>
</evidence>
<keyword evidence="2" id="KW-0805">Transcription regulation</keyword>